<dbReference type="RefSeq" id="WP_369240203.1">
    <property type="nucleotide sequence ID" value="NZ_CP163435.1"/>
</dbReference>
<accession>A0AB39PL61</accession>
<keyword evidence="1" id="KW-0812">Transmembrane</keyword>
<keyword evidence="1" id="KW-1133">Transmembrane helix</keyword>
<feature type="transmembrane region" description="Helical" evidence="1">
    <location>
        <begin position="7"/>
        <end position="28"/>
    </location>
</feature>
<feature type="transmembrane region" description="Helical" evidence="1">
    <location>
        <begin position="102"/>
        <end position="123"/>
    </location>
</feature>
<evidence type="ECO:0000256" key="1">
    <source>
        <dbReference type="SAM" id="Phobius"/>
    </source>
</evidence>
<feature type="transmembrane region" description="Helical" evidence="1">
    <location>
        <begin position="48"/>
        <end position="69"/>
    </location>
</feature>
<organism evidence="2">
    <name type="scientific">Streptomyces sp. R21</name>
    <dbReference type="NCBI Taxonomy" id="3238627"/>
    <lineage>
        <taxon>Bacteria</taxon>
        <taxon>Bacillati</taxon>
        <taxon>Actinomycetota</taxon>
        <taxon>Actinomycetes</taxon>
        <taxon>Kitasatosporales</taxon>
        <taxon>Streptomycetaceae</taxon>
        <taxon>Streptomyces</taxon>
    </lineage>
</organism>
<protein>
    <submittedName>
        <fullName evidence="2">DUF4267 domain-containing protein</fullName>
    </submittedName>
</protein>
<feature type="transmembrane region" description="Helical" evidence="1">
    <location>
        <begin position="76"/>
        <end position="96"/>
    </location>
</feature>
<dbReference type="Pfam" id="PF14087">
    <property type="entry name" value="DUF4267"/>
    <property type="match status" value="1"/>
</dbReference>
<dbReference type="InterPro" id="IPR025363">
    <property type="entry name" value="DUF4267"/>
</dbReference>
<evidence type="ECO:0000313" key="2">
    <source>
        <dbReference type="EMBL" id="XDQ30350.1"/>
    </source>
</evidence>
<dbReference type="EMBL" id="CP163435">
    <property type="protein sequence ID" value="XDQ30350.1"/>
    <property type="molecule type" value="Genomic_DNA"/>
</dbReference>
<sequence length="130" mass="13342">MSLKSVNTVLAVLGALFIMYVGVSYVLAPATTAPDFGLPNWPQGDGGGFLTLKGVRDFVSGLVLLVLLVTGHRRALGWVLLVAAGTPIGDMITILAHHGSAVAAFGIHGATAAVVLATGLLVLRETLPSR</sequence>
<reference evidence="2" key="1">
    <citation type="submission" date="2024-07" db="EMBL/GenBank/DDBJ databases">
        <authorList>
            <person name="Yu S.T."/>
        </authorList>
    </citation>
    <scope>NUCLEOTIDE SEQUENCE</scope>
    <source>
        <strain evidence="2">R21</strain>
    </source>
</reference>
<dbReference type="AlphaFoldDB" id="A0AB39PL61"/>
<gene>
    <name evidence="2" type="ORF">AB5J56_39090</name>
</gene>
<name>A0AB39PL61_9ACTN</name>
<keyword evidence="1" id="KW-0472">Membrane</keyword>
<proteinExistence type="predicted"/>